<dbReference type="InterPro" id="IPR003141">
    <property type="entry name" value="Pol/His_phosphatase_N"/>
</dbReference>
<dbReference type="CDD" id="cd07432">
    <property type="entry name" value="PHP_HisPPase"/>
    <property type="match status" value="1"/>
</dbReference>
<dbReference type="Proteomes" id="UP000265724">
    <property type="component" value="Unassembled WGS sequence"/>
</dbReference>
<dbReference type="PANTHER" id="PTHR42924">
    <property type="entry name" value="EXONUCLEASE"/>
    <property type="match status" value="1"/>
</dbReference>
<protein>
    <submittedName>
        <fullName evidence="3">PHP domain-containing protein</fullName>
    </submittedName>
</protein>
<dbReference type="GO" id="GO:0004534">
    <property type="term" value="F:5'-3' RNA exonuclease activity"/>
    <property type="evidence" value="ECO:0007669"/>
    <property type="project" value="TreeGrafter"/>
</dbReference>
<dbReference type="InterPro" id="IPR004013">
    <property type="entry name" value="PHP_dom"/>
</dbReference>
<gene>
    <name evidence="2" type="ORF">SMC2_08110</name>
    <name evidence="3" type="ORF">SMC3_04985</name>
</gene>
<dbReference type="PANTHER" id="PTHR42924:SF3">
    <property type="entry name" value="POLYMERASE_HISTIDINOL PHOSPHATASE N-TERMINAL DOMAIN-CONTAINING PROTEIN"/>
    <property type="match status" value="1"/>
</dbReference>
<evidence type="ECO:0000313" key="2">
    <source>
        <dbReference type="EMBL" id="RIE11931.1"/>
    </source>
</evidence>
<dbReference type="Pfam" id="PF02811">
    <property type="entry name" value="PHP"/>
    <property type="match status" value="1"/>
</dbReference>
<dbReference type="InterPro" id="IPR016195">
    <property type="entry name" value="Pol/histidinol_Pase-like"/>
</dbReference>
<evidence type="ECO:0000313" key="3">
    <source>
        <dbReference type="EMBL" id="RIE13165.1"/>
    </source>
</evidence>
<dbReference type="GO" id="GO:0035312">
    <property type="term" value="F:5'-3' DNA exonuclease activity"/>
    <property type="evidence" value="ECO:0007669"/>
    <property type="project" value="TreeGrafter"/>
</dbReference>
<dbReference type="SUPFAM" id="SSF89550">
    <property type="entry name" value="PHP domain-like"/>
    <property type="match status" value="1"/>
</dbReference>
<dbReference type="EMBL" id="QXIX01000057">
    <property type="protein sequence ID" value="RIE11931.1"/>
    <property type="molecule type" value="Genomic_DNA"/>
</dbReference>
<reference evidence="4 5" key="1">
    <citation type="submission" date="2018-09" db="EMBL/GenBank/DDBJ databases">
        <title>Discovery and Ecogenomic Context for Candidatus Cryosericales, a Global Caldiserica Order Active in Thawing Permafrost.</title>
        <authorList>
            <person name="Martinez M.A."/>
            <person name="Woodcroft B.J."/>
            <person name="Ignacio Espinoza J.C."/>
            <person name="Zayed A."/>
            <person name="Singleton C.M."/>
            <person name="Boyd J."/>
            <person name="Li Y.-F."/>
            <person name="Purvine S."/>
            <person name="Maughan H."/>
            <person name="Hodgkins S.B."/>
            <person name="Anderson D."/>
            <person name="Sederholm M."/>
            <person name="Temperton B."/>
            <person name="Saleska S.R."/>
            <person name="Tyson G.W."/>
            <person name="Rich V.I."/>
        </authorList>
    </citation>
    <scope>NUCLEOTIDE SEQUENCE [LARGE SCALE GENOMIC DNA]</scope>
    <source>
        <strain evidence="2 4">SMC2</strain>
        <strain evidence="3 5">SMC3</strain>
    </source>
</reference>
<comment type="caution">
    <text evidence="3">The sequence shown here is derived from an EMBL/GenBank/DDBJ whole genome shotgun (WGS) entry which is preliminary data.</text>
</comment>
<organism evidence="3 5">
    <name type="scientific">Candidatus Cryosericum hinesii</name>
    <dbReference type="NCBI Taxonomy" id="2290915"/>
    <lineage>
        <taxon>Bacteria</taxon>
        <taxon>Pseudomonadati</taxon>
        <taxon>Caldisericota/Cryosericota group</taxon>
        <taxon>Candidatus Cryosericota</taxon>
        <taxon>Candidatus Cryosericia</taxon>
        <taxon>Candidatus Cryosericales</taxon>
        <taxon>Candidatus Cryosericaceae</taxon>
        <taxon>Candidatus Cryosericum</taxon>
    </lineage>
</organism>
<dbReference type="Proteomes" id="UP000266042">
    <property type="component" value="Unassembled WGS sequence"/>
</dbReference>
<name>A0A398DDD2_9BACT</name>
<evidence type="ECO:0000313" key="5">
    <source>
        <dbReference type="Proteomes" id="UP000266042"/>
    </source>
</evidence>
<sequence length="243" mass="27087">MLEVPGDLHLHSCLSPCADITMLPGEVTERLVARGIRVASLTDHNAACNVPAFQRVFQRDGILLVPGMEATTAEEVHLLCYFETTGALWKFGRRLLASYPRIVNDPERFGYQLVCNDRDEFVGQFPFLLSVASLLSLEELRGLVEQLGGVVVPSHLDRRFGLLYQLGMVTSDMEFPTYEIAHKANVEKIAAQLPGHPQFVSNSDAHNLDSISPPRYVLEIEELSVHEVLMALRHENGRGARLL</sequence>
<proteinExistence type="predicted"/>
<evidence type="ECO:0000313" key="4">
    <source>
        <dbReference type="Proteomes" id="UP000265724"/>
    </source>
</evidence>
<dbReference type="EMBL" id="QXIW01000026">
    <property type="protein sequence ID" value="RIE13165.1"/>
    <property type="molecule type" value="Genomic_DNA"/>
</dbReference>
<feature type="domain" description="Polymerase/histidinol phosphatase N-terminal" evidence="1">
    <location>
        <begin position="6"/>
        <end position="74"/>
    </location>
</feature>
<dbReference type="SMART" id="SM00481">
    <property type="entry name" value="POLIIIAc"/>
    <property type="match status" value="1"/>
</dbReference>
<dbReference type="AlphaFoldDB" id="A0A398DDD2"/>
<dbReference type="Gene3D" id="3.20.20.140">
    <property type="entry name" value="Metal-dependent hydrolases"/>
    <property type="match status" value="1"/>
</dbReference>
<accession>A0A398DDD2</accession>
<dbReference type="InterPro" id="IPR052018">
    <property type="entry name" value="PHP_domain"/>
</dbReference>
<keyword evidence="4" id="KW-1185">Reference proteome</keyword>
<evidence type="ECO:0000259" key="1">
    <source>
        <dbReference type="SMART" id="SM00481"/>
    </source>
</evidence>
<dbReference type="RefSeq" id="WP_119089902.1">
    <property type="nucleotide sequence ID" value="NZ_QXIW01000026.1"/>
</dbReference>